<evidence type="ECO:0000313" key="2">
    <source>
        <dbReference type="EMBL" id="EME30796.1"/>
    </source>
</evidence>
<organism evidence="2 3">
    <name type="scientific">Galdieria sulphuraria</name>
    <name type="common">Red alga</name>
    <dbReference type="NCBI Taxonomy" id="130081"/>
    <lineage>
        <taxon>Eukaryota</taxon>
        <taxon>Rhodophyta</taxon>
        <taxon>Bangiophyceae</taxon>
        <taxon>Galdieriales</taxon>
        <taxon>Galdieriaceae</taxon>
        <taxon>Galdieria</taxon>
    </lineage>
</organism>
<dbReference type="GO" id="GO:0000706">
    <property type="term" value="P:meiotic DNA double-strand break processing"/>
    <property type="evidence" value="ECO:0007669"/>
    <property type="project" value="TreeGrafter"/>
</dbReference>
<dbReference type="Gene3D" id="3.40.1360.10">
    <property type="match status" value="1"/>
</dbReference>
<dbReference type="RefSeq" id="XP_005707316.1">
    <property type="nucleotide sequence ID" value="XM_005707259.1"/>
</dbReference>
<dbReference type="InterPro" id="IPR034136">
    <property type="entry name" value="TOPRIM_Topo6A/Spo11"/>
</dbReference>
<dbReference type="EC" id="5.99.1.3" evidence="2"/>
<dbReference type="Proteomes" id="UP000030680">
    <property type="component" value="Unassembled WGS sequence"/>
</dbReference>
<feature type="domain" description="Topoisomerase 6 subunit A/Spo11 TOPRIM" evidence="1">
    <location>
        <begin position="51"/>
        <end position="223"/>
    </location>
</feature>
<sequence length="232" mass="25848">MVVAGPRGLLAGGLRIVFQNGTEIDIGKTSSGVSIPEAPYEIENIQTDAQFIMIVEKNSVFHHLTQHQFFDRFPKGILLSSSGYPSQAFSDFLVLLRVNCPEAPILFLVDADPYGVHIALCHLQSLQKEALSSLAFWIGISVEDVERVKYDATLSITARDRAKAQKLLQMLREVNSIEKTVEAELSSELERILTLEKKAEIEALCESIATHNCFLCSSYLPQQFIKYIASSR</sequence>
<name>M2W4Y1_GALSU</name>
<dbReference type="GO" id="GO:0042138">
    <property type="term" value="P:meiotic DNA double-strand break formation"/>
    <property type="evidence" value="ECO:0007669"/>
    <property type="project" value="TreeGrafter"/>
</dbReference>
<dbReference type="InterPro" id="IPR002815">
    <property type="entry name" value="Spo11/TopoVI_A"/>
</dbReference>
<dbReference type="InterPro" id="IPR036078">
    <property type="entry name" value="Spo11/TopoVI_A_sf"/>
</dbReference>
<accession>M2W4Y1</accession>
<dbReference type="GO" id="GO:0000228">
    <property type="term" value="C:nuclear chromosome"/>
    <property type="evidence" value="ECO:0007669"/>
    <property type="project" value="TreeGrafter"/>
</dbReference>
<dbReference type="AlphaFoldDB" id="M2W4Y1"/>
<dbReference type="PANTHER" id="PTHR10848">
    <property type="entry name" value="MEIOTIC RECOMBINATION PROTEIN SPO11"/>
    <property type="match status" value="1"/>
</dbReference>
<dbReference type="SUPFAM" id="SSF56726">
    <property type="entry name" value="DNA topoisomerase IV, alpha subunit"/>
    <property type="match status" value="1"/>
</dbReference>
<dbReference type="EMBL" id="KB454496">
    <property type="protein sequence ID" value="EME30796.1"/>
    <property type="molecule type" value="Genomic_DNA"/>
</dbReference>
<dbReference type="GO" id="GO:0003677">
    <property type="term" value="F:DNA binding"/>
    <property type="evidence" value="ECO:0007669"/>
    <property type="project" value="InterPro"/>
</dbReference>
<dbReference type="PRINTS" id="PR01550">
    <property type="entry name" value="TOP6AFAMILY"/>
</dbReference>
<gene>
    <name evidence="2" type="ORF">Gasu_18160</name>
</gene>
<evidence type="ECO:0000313" key="3">
    <source>
        <dbReference type="Proteomes" id="UP000030680"/>
    </source>
</evidence>
<reference evidence="3" key="1">
    <citation type="journal article" date="2013" name="Science">
        <title>Gene transfer from bacteria and archaea facilitated evolution of an extremophilic eukaryote.</title>
        <authorList>
            <person name="Schonknecht G."/>
            <person name="Chen W.H."/>
            <person name="Ternes C.M."/>
            <person name="Barbier G.G."/>
            <person name="Shrestha R.P."/>
            <person name="Stanke M."/>
            <person name="Brautigam A."/>
            <person name="Baker B.J."/>
            <person name="Banfield J.F."/>
            <person name="Garavito R.M."/>
            <person name="Carr K."/>
            <person name="Wilkerson C."/>
            <person name="Rensing S.A."/>
            <person name="Gagneul D."/>
            <person name="Dickenson N.E."/>
            <person name="Oesterhelt C."/>
            <person name="Lercher M.J."/>
            <person name="Weber A.P."/>
        </authorList>
    </citation>
    <scope>NUCLEOTIDE SEQUENCE [LARGE SCALE GENOMIC DNA]</scope>
    <source>
        <strain evidence="3">074W</strain>
    </source>
</reference>
<dbReference type="GO" id="GO:0007131">
    <property type="term" value="P:reciprocal meiotic recombination"/>
    <property type="evidence" value="ECO:0007669"/>
    <property type="project" value="TreeGrafter"/>
</dbReference>
<dbReference type="GeneID" id="17089603"/>
<dbReference type="GO" id="GO:0003918">
    <property type="term" value="F:DNA topoisomerase type II (double strand cut, ATP-hydrolyzing) activity"/>
    <property type="evidence" value="ECO:0007669"/>
    <property type="project" value="InterPro"/>
</dbReference>
<evidence type="ECO:0000259" key="1">
    <source>
        <dbReference type="Pfam" id="PF21180"/>
    </source>
</evidence>
<dbReference type="OrthoDB" id="5377392at2759"/>
<protein>
    <submittedName>
        <fullName evidence="2">DNA topoisomerase VI subunit A isoform 1</fullName>
        <ecNumber evidence="2">5.99.1.3</ecNumber>
    </submittedName>
</protein>
<keyword evidence="2" id="KW-0413">Isomerase</keyword>
<dbReference type="CDD" id="cd00223">
    <property type="entry name" value="TOPRIM_TopoIIB_SPO"/>
    <property type="match status" value="1"/>
</dbReference>
<dbReference type="Gramene" id="EME30796">
    <property type="protein sequence ID" value="EME30796"/>
    <property type="gene ID" value="Gasu_18160"/>
</dbReference>
<proteinExistence type="predicted"/>
<dbReference type="Pfam" id="PF21180">
    <property type="entry name" value="TOP6A-Spo11_Toprim"/>
    <property type="match status" value="1"/>
</dbReference>
<dbReference type="PANTHER" id="PTHR10848:SF0">
    <property type="entry name" value="MEIOTIC RECOMBINATION PROTEIN SPO11"/>
    <property type="match status" value="1"/>
</dbReference>
<keyword evidence="3" id="KW-1185">Reference proteome</keyword>